<evidence type="ECO:0000313" key="1">
    <source>
        <dbReference type="EMBL" id="CUO44044.1"/>
    </source>
</evidence>
<gene>
    <name evidence="1" type="ORF">ERS852478_02826</name>
</gene>
<dbReference type="AlphaFoldDB" id="A0A174F1V0"/>
<accession>A0A174F1V0</accession>
<reference evidence="1 2" key="1">
    <citation type="submission" date="2015-09" db="EMBL/GenBank/DDBJ databases">
        <authorList>
            <consortium name="Pathogen Informatics"/>
        </authorList>
    </citation>
    <scope>NUCLEOTIDE SEQUENCE [LARGE SCALE GENOMIC DNA]</scope>
    <source>
        <strain evidence="1 2">2789STDY5834863</strain>
    </source>
</reference>
<dbReference type="EMBL" id="CYZN01000020">
    <property type="protein sequence ID" value="CUO44044.1"/>
    <property type="molecule type" value="Genomic_DNA"/>
</dbReference>
<organism evidence="1 2">
    <name type="scientific">Blautia wexlerae</name>
    <dbReference type="NCBI Taxonomy" id="418240"/>
    <lineage>
        <taxon>Bacteria</taxon>
        <taxon>Bacillati</taxon>
        <taxon>Bacillota</taxon>
        <taxon>Clostridia</taxon>
        <taxon>Lachnospirales</taxon>
        <taxon>Lachnospiraceae</taxon>
        <taxon>Blautia</taxon>
    </lineage>
</organism>
<dbReference type="Proteomes" id="UP000095431">
    <property type="component" value="Unassembled WGS sequence"/>
</dbReference>
<evidence type="ECO:0000313" key="2">
    <source>
        <dbReference type="Proteomes" id="UP000095431"/>
    </source>
</evidence>
<protein>
    <submittedName>
        <fullName evidence="1">Uncharacterized protein</fullName>
    </submittedName>
</protein>
<name>A0A174F1V0_9FIRM</name>
<sequence length="41" mass="4866">MPMTPNTEQDWKAWRNLMWSEILTESVKSYMDCKCLNAISI</sequence>
<proteinExistence type="predicted"/>